<keyword evidence="2" id="KW-1185">Reference proteome</keyword>
<comment type="caution">
    <text evidence="1">The sequence shown here is derived from an EMBL/GenBank/DDBJ whole genome shotgun (WGS) entry which is preliminary data.</text>
</comment>
<proteinExistence type="predicted"/>
<protein>
    <submittedName>
        <fullName evidence="1">Uncharacterized protein</fullName>
    </submittedName>
</protein>
<gene>
    <name evidence="1" type="ORF">EV186_107138</name>
</gene>
<organism evidence="1 2">
    <name type="scientific">Labedaea rhizosphaerae</name>
    <dbReference type="NCBI Taxonomy" id="598644"/>
    <lineage>
        <taxon>Bacteria</taxon>
        <taxon>Bacillati</taxon>
        <taxon>Actinomycetota</taxon>
        <taxon>Actinomycetes</taxon>
        <taxon>Pseudonocardiales</taxon>
        <taxon>Pseudonocardiaceae</taxon>
        <taxon>Labedaea</taxon>
    </lineage>
</organism>
<dbReference type="RefSeq" id="WP_133853247.1">
    <property type="nucleotide sequence ID" value="NZ_SNXZ01000007.1"/>
</dbReference>
<dbReference type="EMBL" id="SNXZ01000007">
    <property type="protein sequence ID" value="TDP92903.1"/>
    <property type="molecule type" value="Genomic_DNA"/>
</dbReference>
<reference evidence="1 2" key="1">
    <citation type="submission" date="2019-03" db="EMBL/GenBank/DDBJ databases">
        <title>Genomic Encyclopedia of Type Strains, Phase IV (KMG-IV): sequencing the most valuable type-strain genomes for metagenomic binning, comparative biology and taxonomic classification.</title>
        <authorList>
            <person name="Goeker M."/>
        </authorList>
    </citation>
    <scope>NUCLEOTIDE SEQUENCE [LARGE SCALE GENOMIC DNA]</scope>
    <source>
        <strain evidence="1 2">DSM 45361</strain>
    </source>
</reference>
<name>A0A4R6S101_LABRH</name>
<dbReference type="AlphaFoldDB" id="A0A4R6S101"/>
<accession>A0A4R6S101</accession>
<sequence length="63" mass="6889">MTQALPREIVTDEVEFIPAEGMVRFGSDADFEEEFGDFSEERIKVVGGSDCIGTSGFCNDCTC</sequence>
<evidence type="ECO:0000313" key="2">
    <source>
        <dbReference type="Proteomes" id="UP000295444"/>
    </source>
</evidence>
<dbReference type="Proteomes" id="UP000295444">
    <property type="component" value="Unassembled WGS sequence"/>
</dbReference>
<evidence type="ECO:0000313" key="1">
    <source>
        <dbReference type="EMBL" id="TDP92903.1"/>
    </source>
</evidence>